<name>A0A9W6ERL1_9LACO</name>
<evidence type="ECO:0000313" key="3">
    <source>
        <dbReference type="Proteomes" id="UP001144204"/>
    </source>
</evidence>
<dbReference type="AlphaFoldDB" id="A0A9W6ERL1"/>
<accession>A0A9W6ERL1</accession>
<reference evidence="2" key="1">
    <citation type="submission" date="2022-07" db="EMBL/GenBank/DDBJ databases">
        <authorList>
            <person name="Kouya T."/>
            <person name="Ishiyama Y."/>
        </authorList>
    </citation>
    <scope>NUCLEOTIDE SEQUENCE</scope>
    <source>
        <strain evidence="2">WR16-4</strain>
    </source>
</reference>
<keyword evidence="1" id="KW-0472">Membrane</keyword>
<keyword evidence="1" id="KW-0812">Transmembrane</keyword>
<keyword evidence="1" id="KW-1133">Transmembrane helix</keyword>
<organism evidence="2 3">
    <name type="scientific">Philodulcilactobacillus myokoensis</name>
    <dbReference type="NCBI Taxonomy" id="2929573"/>
    <lineage>
        <taxon>Bacteria</taxon>
        <taxon>Bacillati</taxon>
        <taxon>Bacillota</taxon>
        <taxon>Bacilli</taxon>
        <taxon>Lactobacillales</taxon>
        <taxon>Lactobacillaceae</taxon>
        <taxon>Philodulcilactobacillus</taxon>
    </lineage>
</organism>
<evidence type="ECO:0000256" key="1">
    <source>
        <dbReference type="SAM" id="Phobius"/>
    </source>
</evidence>
<dbReference type="RefSeq" id="WP_286135629.1">
    <property type="nucleotide sequence ID" value="NZ_BRPL01000002.1"/>
</dbReference>
<reference evidence="2" key="2">
    <citation type="journal article" date="2023" name="PLoS ONE">
        <title>Philodulcilactobacillus myokoensis gen. nov., sp. nov., a fructophilic, acidophilic, and agar-phobic lactic acid bacterium isolated from fermented vegetable extracts.</title>
        <authorList>
            <person name="Kouya T."/>
            <person name="Ishiyama Y."/>
            <person name="Ohashi S."/>
            <person name="Kumakubo R."/>
            <person name="Yamazaki T."/>
            <person name="Otaki T."/>
        </authorList>
    </citation>
    <scope>NUCLEOTIDE SEQUENCE</scope>
    <source>
        <strain evidence="2">WR16-4</strain>
    </source>
</reference>
<feature type="transmembrane region" description="Helical" evidence="1">
    <location>
        <begin position="7"/>
        <end position="26"/>
    </location>
</feature>
<proteinExistence type="predicted"/>
<comment type="caution">
    <text evidence="2">The sequence shown here is derived from an EMBL/GenBank/DDBJ whole genome shotgun (WGS) entry which is preliminary data.</text>
</comment>
<dbReference type="Proteomes" id="UP001144204">
    <property type="component" value="Unassembled WGS sequence"/>
</dbReference>
<evidence type="ECO:0000313" key="2">
    <source>
        <dbReference type="EMBL" id="GLB46175.1"/>
    </source>
</evidence>
<protein>
    <submittedName>
        <fullName evidence="2">Uncharacterized protein</fullName>
    </submittedName>
</protein>
<dbReference type="EMBL" id="BRPL01000002">
    <property type="protein sequence ID" value="GLB46175.1"/>
    <property type="molecule type" value="Genomic_DNA"/>
</dbReference>
<sequence length="43" mass="4928">MKLKKTYKVIILSISFIVGMTIVSLFNHEKILSNDHFSALIFS</sequence>
<keyword evidence="3" id="KW-1185">Reference proteome</keyword>
<gene>
    <name evidence="2" type="ORF">WR164_01540</name>
</gene>